<proteinExistence type="predicted"/>
<dbReference type="InterPro" id="IPR041413">
    <property type="entry name" value="MLTR_LBD"/>
</dbReference>
<dbReference type="CDD" id="cd00093">
    <property type="entry name" value="HTH_XRE"/>
    <property type="match status" value="1"/>
</dbReference>
<dbReference type="EMBL" id="RJKN01000001">
    <property type="protein sequence ID" value="ROP45566.1"/>
    <property type="molecule type" value="Genomic_DNA"/>
</dbReference>
<dbReference type="Proteomes" id="UP000276232">
    <property type="component" value="Unassembled WGS sequence"/>
</dbReference>
<dbReference type="InterPro" id="IPR010982">
    <property type="entry name" value="Lambda_DNA-bd_dom_sf"/>
</dbReference>
<evidence type="ECO:0000259" key="1">
    <source>
        <dbReference type="SMART" id="SM00530"/>
    </source>
</evidence>
<dbReference type="SUPFAM" id="SSF47413">
    <property type="entry name" value="lambda repressor-like DNA-binding domains"/>
    <property type="match status" value="1"/>
</dbReference>
<name>A0A3N1HT52_9ACTN</name>
<sequence>MATNQALSSFLTAKRAAVSPAEAGVPVTGPRRVPGLRREEVAYLSGVSADWYVRLEQGRQITPSESVLAAVARTLRLDDAERDYLFNLAGHRSDGRRRPPRATVRPGVTRMIGALVDQAAFVLGPRMEVLTGNDLTWALIHDFPAEPDDRQNLLRWLLTDPTAKDLYLDWAVVVSEMVGVLHLESSAHPKDAAIAALVGDLATTSAEFRTWWADPRPQGRTSGTKRFAHPVAGPLTIDWEAFTLPDEPTQTLFIYTAADPTSRDAMRFLATWQTSRTTTS</sequence>
<keyword evidence="3" id="KW-1185">Reference proteome</keyword>
<accession>A0A3N1HT52</accession>
<organism evidence="2 3">
    <name type="scientific">Pseudokineococcus lusitanus</name>
    <dbReference type="NCBI Taxonomy" id="763993"/>
    <lineage>
        <taxon>Bacteria</taxon>
        <taxon>Bacillati</taxon>
        <taxon>Actinomycetota</taxon>
        <taxon>Actinomycetes</taxon>
        <taxon>Kineosporiales</taxon>
        <taxon>Kineosporiaceae</taxon>
        <taxon>Pseudokineococcus</taxon>
    </lineage>
</organism>
<dbReference type="Gene3D" id="3.30.450.180">
    <property type="match status" value="1"/>
</dbReference>
<dbReference type="RefSeq" id="WP_123378320.1">
    <property type="nucleotide sequence ID" value="NZ_RJKN01000001.1"/>
</dbReference>
<comment type="caution">
    <text evidence="2">The sequence shown here is derived from an EMBL/GenBank/DDBJ whole genome shotgun (WGS) entry which is preliminary data.</text>
</comment>
<dbReference type="Pfam" id="PF17765">
    <property type="entry name" value="MLTR_LBD"/>
    <property type="match status" value="1"/>
</dbReference>
<dbReference type="PANTHER" id="PTHR35010:SF2">
    <property type="entry name" value="BLL4672 PROTEIN"/>
    <property type="match status" value="1"/>
</dbReference>
<evidence type="ECO:0000313" key="2">
    <source>
        <dbReference type="EMBL" id="ROP45566.1"/>
    </source>
</evidence>
<evidence type="ECO:0000313" key="3">
    <source>
        <dbReference type="Proteomes" id="UP000276232"/>
    </source>
</evidence>
<reference evidence="2 3" key="1">
    <citation type="journal article" date="2015" name="Stand. Genomic Sci.">
        <title>Genomic Encyclopedia of Bacterial and Archaeal Type Strains, Phase III: the genomes of soil and plant-associated and newly described type strains.</title>
        <authorList>
            <person name="Whitman W.B."/>
            <person name="Woyke T."/>
            <person name="Klenk H.P."/>
            <person name="Zhou Y."/>
            <person name="Lilburn T.G."/>
            <person name="Beck B.J."/>
            <person name="De Vos P."/>
            <person name="Vandamme P."/>
            <person name="Eisen J.A."/>
            <person name="Garrity G."/>
            <person name="Hugenholtz P."/>
            <person name="Kyrpides N.C."/>
        </authorList>
    </citation>
    <scope>NUCLEOTIDE SEQUENCE [LARGE SCALE GENOMIC DNA]</scope>
    <source>
        <strain evidence="2 3">CECT 7306</strain>
    </source>
</reference>
<dbReference type="InParanoid" id="A0A3N1HT52"/>
<dbReference type="PANTHER" id="PTHR35010">
    <property type="entry name" value="BLL4672 PROTEIN-RELATED"/>
    <property type="match status" value="1"/>
</dbReference>
<protein>
    <submittedName>
        <fullName evidence="2">Helix-turn-helix protein</fullName>
    </submittedName>
</protein>
<dbReference type="OrthoDB" id="3212310at2"/>
<dbReference type="AlphaFoldDB" id="A0A3N1HT52"/>
<gene>
    <name evidence="2" type="ORF">EDC03_0170</name>
</gene>
<dbReference type="Gene3D" id="1.10.260.40">
    <property type="entry name" value="lambda repressor-like DNA-binding domains"/>
    <property type="match status" value="1"/>
</dbReference>
<dbReference type="GO" id="GO:0003677">
    <property type="term" value="F:DNA binding"/>
    <property type="evidence" value="ECO:0007669"/>
    <property type="project" value="InterPro"/>
</dbReference>
<dbReference type="Pfam" id="PF13560">
    <property type="entry name" value="HTH_31"/>
    <property type="match status" value="1"/>
</dbReference>
<dbReference type="SMART" id="SM00530">
    <property type="entry name" value="HTH_XRE"/>
    <property type="match status" value="1"/>
</dbReference>
<feature type="domain" description="HTH cro/C1-type" evidence="1">
    <location>
        <begin position="10"/>
        <end position="82"/>
    </location>
</feature>
<dbReference type="InterPro" id="IPR001387">
    <property type="entry name" value="Cro/C1-type_HTH"/>
</dbReference>